<evidence type="ECO:0008006" key="3">
    <source>
        <dbReference type="Google" id="ProtNLM"/>
    </source>
</evidence>
<dbReference type="EMBL" id="JACOPQ010000005">
    <property type="protein sequence ID" value="MBC5737088.1"/>
    <property type="molecule type" value="Genomic_DNA"/>
</dbReference>
<organism evidence="1 2">
    <name type="scientific">Lawsonibacter faecis</name>
    <dbReference type="NCBI Taxonomy" id="2763052"/>
    <lineage>
        <taxon>Bacteria</taxon>
        <taxon>Bacillati</taxon>
        <taxon>Bacillota</taxon>
        <taxon>Clostridia</taxon>
        <taxon>Eubacteriales</taxon>
        <taxon>Oscillospiraceae</taxon>
        <taxon>Lawsonibacter</taxon>
    </lineage>
</organism>
<evidence type="ECO:0000313" key="2">
    <source>
        <dbReference type="Proteomes" id="UP000607645"/>
    </source>
</evidence>
<reference evidence="1" key="1">
    <citation type="submission" date="2020-08" db="EMBL/GenBank/DDBJ databases">
        <title>Genome public.</title>
        <authorList>
            <person name="Liu C."/>
            <person name="Sun Q."/>
        </authorList>
    </citation>
    <scope>NUCLEOTIDE SEQUENCE</scope>
    <source>
        <strain evidence="1">NSJ-52</strain>
    </source>
</reference>
<name>A0A8J6MGN0_9FIRM</name>
<sequence length="157" mass="17491">MAEKLVFDDGVKEFEVNGRELLRFNPTDLNVYHRFFEVAEELPALEREYMAATRETPGPVGEDGFAGAGEALRVMRAFDAKIKERLSYVFGAENDFDRIVGGVNLMAVGKNGERIVTNVITALQPILEEGVAQHRKEAADRAVAEAKARRVQRGEHT</sequence>
<protein>
    <recommendedName>
        <fullName evidence="3">Tail assembly chaperone</fullName>
    </recommendedName>
</protein>
<proteinExistence type="predicted"/>
<evidence type="ECO:0000313" key="1">
    <source>
        <dbReference type="EMBL" id="MBC5737088.1"/>
    </source>
</evidence>
<comment type="caution">
    <text evidence="1">The sequence shown here is derived from an EMBL/GenBank/DDBJ whole genome shotgun (WGS) entry which is preliminary data.</text>
</comment>
<gene>
    <name evidence="1" type="ORF">H8S62_08685</name>
</gene>
<dbReference type="AlphaFoldDB" id="A0A8J6MGN0"/>
<accession>A0A8J6MGN0</accession>
<dbReference type="RefSeq" id="WP_155151324.1">
    <property type="nucleotide sequence ID" value="NZ_JACOPQ010000005.1"/>
</dbReference>
<dbReference type="Proteomes" id="UP000607645">
    <property type="component" value="Unassembled WGS sequence"/>
</dbReference>
<keyword evidence="2" id="KW-1185">Reference proteome</keyword>